<dbReference type="Gene3D" id="3.40.50.720">
    <property type="entry name" value="NAD(P)-binding Rossmann-like Domain"/>
    <property type="match status" value="1"/>
</dbReference>
<dbReference type="Pfam" id="PF02894">
    <property type="entry name" value="GFO_IDH_MocA_C"/>
    <property type="match status" value="1"/>
</dbReference>
<dbReference type="PANTHER" id="PTHR43377">
    <property type="entry name" value="BILIVERDIN REDUCTASE A"/>
    <property type="match status" value="1"/>
</dbReference>
<evidence type="ECO:0000259" key="4">
    <source>
        <dbReference type="Pfam" id="PF02894"/>
    </source>
</evidence>
<reference evidence="5 7" key="1">
    <citation type="submission" date="2015-09" db="EMBL/GenBank/DDBJ databases">
        <authorList>
            <consortium name="Pathogen Informatics"/>
        </authorList>
    </citation>
    <scope>NUCLEOTIDE SEQUENCE [LARGE SCALE GENOMIC DNA]</scope>
    <source>
        <strain evidence="5 7">2789STDY5608850</strain>
    </source>
</reference>
<dbReference type="Proteomes" id="UP000261023">
    <property type="component" value="Unassembled WGS sequence"/>
</dbReference>
<feature type="compositionally biased region" description="Basic and acidic residues" evidence="2">
    <location>
        <begin position="280"/>
        <end position="293"/>
    </location>
</feature>
<dbReference type="AlphaFoldDB" id="A0A174IDW7"/>
<proteinExistence type="inferred from homology"/>
<dbReference type="SUPFAM" id="SSF51735">
    <property type="entry name" value="NAD(P)-binding Rossmann-fold domains"/>
    <property type="match status" value="1"/>
</dbReference>
<dbReference type="RefSeq" id="WP_029467563.1">
    <property type="nucleotide sequence ID" value="NZ_CABIXC010000012.1"/>
</dbReference>
<evidence type="ECO:0000313" key="6">
    <source>
        <dbReference type="EMBL" id="RGD72303.1"/>
    </source>
</evidence>
<evidence type="ECO:0000313" key="7">
    <source>
        <dbReference type="Proteomes" id="UP000095651"/>
    </source>
</evidence>
<evidence type="ECO:0000256" key="2">
    <source>
        <dbReference type="SAM" id="MobiDB-lite"/>
    </source>
</evidence>
<dbReference type="GO" id="GO:0000166">
    <property type="term" value="F:nucleotide binding"/>
    <property type="evidence" value="ECO:0007669"/>
    <property type="project" value="InterPro"/>
</dbReference>
<dbReference type="PANTHER" id="PTHR43377:SF1">
    <property type="entry name" value="BILIVERDIN REDUCTASE A"/>
    <property type="match status" value="1"/>
</dbReference>
<dbReference type="EMBL" id="QTJW01000001">
    <property type="protein sequence ID" value="RGD72303.1"/>
    <property type="molecule type" value="Genomic_DNA"/>
</dbReference>
<reference evidence="6 8" key="2">
    <citation type="submission" date="2018-08" db="EMBL/GenBank/DDBJ databases">
        <title>A genome reference for cultivated species of the human gut microbiota.</title>
        <authorList>
            <person name="Zou Y."/>
            <person name="Xue W."/>
            <person name="Luo G."/>
        </authorList>
    </citation>
    <scope>NUCLEOTIDE SEQUENCE [LARGE SCALE GENOMIC DNA]</scope>
    <source>
        <strain evidence="6 8">AF19-13AC</strain>
    </source>
</reference>
<accession>A0A174IDW7</accession>
<protein>
    <submittedName>
        <fullName evidence="6">Gfo/Idh/MocA family oxidoreductase</fullName>
    </submittedName>
    <submittedName>
        <fullName evidence="5">Oxidoreductase domain protein</fullName>
        <ecNumber evidence="5">1.-.-.-</ecNumber>
    </submittedName>
</protein>
<sequence>MAGYGIIGCGYAGGIHADNLAGLPGARLAAAFDLDYERSKAFVRDTGAYAAPTIEELCSNREVEAVIITTPNNSHVTPAILAAEAGKHVFCEKPVALSLKDTKEMLDAAEKAGVHFFAAHTTNFIRGVQTAKALLAAGEIGELLMIEAVHTDWAGPQKTIGWKQTKEISGGHLYHHMHEVDLICQLAGLPVSVYAKGKNLVHHGDGCGDEEDAIFLNMELPGGGFASLTIGSAFRLGDHFVKLQGKTGGILMDFKNSFVRLENDRGETLYPMQENEAEDEERRNGYRKNRTDAGKGFGKPGMKTSSWMRTIFYKELMCFDEAVRTGNAVPGCETLLDGSAALNCVKVLDGARESMAVGLPVRLEAR</sequence>
<organism evidence="5 7">
    <name type="scientific">Hungatella hathewayi</name>
    <dbReference type="NCBI Taxonomy" id="154046"/>
    <lineage>
        <taxon>Bacteria</taxon>
        <taxon>Bacillati</taxon>
        <taxon>Bacillota</taxon>
        <taxon>Clostridia</taxon>
        <taxon>Lachnospirales</taxon>
        <taxon>Lachnospiraceae</taxon>
        <taxon>Hungatella</taxon>
    </lineage>
</organism>
<feature type="domain" description="Gfo/Idh/MocA-like oxidoreductase N-terminal" evidence="3">
    <location>
        <begin position="4"/>
        <end position="119"/>
    </location>
</feature>
<evidence type="ECO:0000313" key="8">
    <source>
        <dbReference type="Proteomes" id="UP000261023"/>
    </source>
</evidence>
<comment type="similarity">
    <text evidence="1">Belongs to the Gfo/Idh/MocA family.</text>
</comment>
<dbReference type="Gene3D" id="3.30.360.10">
    <property type="entry name" value="Dihydrodipicolinate Reductase, domain 2"/>
    <property type="match status" value="1"/>
</dbReference>
<dbReference type="InterPro" id="IPR051450">
    <property type="entry name" value="Gfo/Idh/MocA_Oxidoreductases"/>
</dbReference>
<feature type="region of interest" description="Disordered" evidence="2">
    <location>
        <begin position="272"/>
        <end position="299"/>
    </location>
</feature>
<evidence type="ECO:0000256" key="1">
    <source>
        <dbReference type="ARBA" id="ARBA00010928"/>
    </source>
</evidence>
<gene>
    <name evidence="5" type="primary">ydgJ_3</name>
    <name evidence="6" type="ORF">DWX31_00140</name>
    <name evidence="5" type="ORF">ERS852407_04111</name>
</gene>
<dbReference type="EMBL" id="CYZE01000012">
    <property type="protein sequence ID" value="CUO83149.1"/>
    <property type="molecule type" value="Genomic_DNA"/>
</dbReference>
<dbReference type="InterPro" id="IPR036291">
    <property type="entry name" value="NAD(P)-bd_dom_sf"/>
</dbReference>
<keyword evidence="5" id="KW-0560">Oxidoreductase</keyword>
<dbReference type="Pfam" id="PF01408">
    <property type="entry name" value="GFO_IDH_MocA"/>
    <property type="match status" value="1"/>
</dbReference>
<dbReference type="EC" id="1.-.-.-" evidence="5"/>
<dbReference type="OrthoDB" id="9783105at2"/>
<evidence type="ECO:0000259" key="3">
    <source>
        <dbReference type="Pfam" id="PF01408"/>
    </source>
</evidence>
<dbReference type="GO" id="GO:0016491">
    <property type="term" value="F:oxidoreductase activity"/>
    <property type="evidence" value="ECO:0007669"/>
    <property type="project" value="UniProtKB-KW"/>
</dbReference>
<feature type="domain" description="Gfo/Idh/MocA-like oxidoreductase C-terminal" evidence="4">
    <location>
        <begin position="132"/>
        <end position="362"/>
    </location>
</feature>
<dbReference type="SUPFAM" id="SSF55347">
    <property type="entry name" value="Glyceraldehyde-3-phosphate dehydrogenase-like, C-terminal domain"/>
    <property type="match status" value="1"/>
</dbReference>
<dbReference type="Proteomes" id="UP000095651">
    <property type="component" value="Unassembled WGS sequence"/>
</dbReference>
<dbReference type="InterPro" id="IPR004104">
    <property type="entry name" value="Gfo/Idh/MocA-like_OxRdtase_C"/>
</dbReference>
<evidence type="ECO:0000313" key="5">
    <source>
        <dbReference type="EMBL" id="CUO83149.1"/>
    </source>
</evidence>
<dbReference type="InterPro" id="IPR000683">
    <property type="entry name" value="Gfo/Idh/MocA-like_OxRdtase_N"/>
</dbReference>
<name>A0A174IDW7_9FIRM</name>